<dbReference type="InterPro" id="IPR041698">
    <property type="entry name" value="Methyltransf_25"/>
</dbReference>
<dbReference type="InterPro" id="IPR029063">
    <property type="entry name" value="SAM-dependent_MTases_sf"/>
</dbReference>
<dbReference type="SUPFAM" id="SSF53335">
    <property type="entry name" value="S-adenosyl-L-methionine-dependent methyltransferases"/>
    <property type="match status" value="1"/>
</dbReference>
<sequence length="253" mass="27814">MKKHGPSKTSKTKKQDQLYSQPREAIANFVFDENVVNVFEDMIGRSVPGYATLLSMLPVLARAFVTPNSCCYDLGCSLGAATLAIAQGIDEEAVNIIAIDNSTAMVEKCQALVAKYSGNININAKKSDICEIDISNASLVVMNFTLQFIAENARKKLIKKIYSGLNKGGAFVLAEKIKGKNSVEQNRLTSLHHAFKKANGYSDLEISQKRSALENVLVAETIEQHVSRLKQAGFSEVQVWFQCFNFVSILAIK</sequence>
<dbReference type="PANTHER" id="PTHR43861:SF2">
    <property type="entry name" value="CARBOXY-S-ADENOSYL-L-METHIONINE SYNTHASE"/>
    <property type="match status" value="1"/>
</dbReference>
<feature type="domain" description="Methyltransferase" evidence="3">
    <location>
        <begin position="73"/>
        <end position="169"/>
    </location>
</feature>
<evidence type="ECO:0000259" key="3">
    <source>
        <dbReference type="Pfam" id="PF13649"/>
    </source>
</evidence>
<protein>
    <submittedName>
        <fullName evidence="4">tRNA (Cmo5U34)-methyltransferase</fullName>
    </submittedName>
</protein>
<dbReference type="GO" id="GO:0002098">
    <property type="term" value="P:tRNA wobble uridine modification"/>
    <property type="evidence" value="ECO:0007669"/>
    <property type="project" value="InterPro"/>
</dbReference>
<dbReference type="InterPro" id="IPR005271">
    <property type="entry name" value="CmoA"/>
</dbReference>
<dbReference type="GO" id="GO:0008168">
    <property type="term" value="F:methyltransferase activity"/>
    <property type="evidence" value="ECO:0007669"/>
    <property type="project" value="UniProtKB-KW"/>
</dbReference>
<keyword evidence="2" id="KW-0949">S-adenosyl-L-methionine</keyword>
<dbReference type="Pfam" id="PF13649">
    <property type="entry name" value="Methyltransf_25"/>
    <property type="match status" value="1"/>
</dbReference>
<evidence type="ECO:0000313" key="4">
    <source>
        <dbReference type="EMBL" id="VAW67779.1"/>
    </source>
</evidence>
<organism evidence="4">
    <name type="scientific">hydrothermal vent metagenome</name>
    <dbReference type="NCBI Taxonomy" id="652676"/>
    <lineage>
        <taxon>unclassified sequences</taxon>
        <taxon>metagenomes</taxon>
        <taxon>ecological metagenomes</taxon>
    </lineage>
</organism>
<evidence type="ECO:0000256" key="1">
    <source>
        <dbReference type="ARBA" id="ARBA00022679"/>
    </source>
</evidence>
<keyword evidence="4" id="KW-0489">Methyltransferase</keyword>
<keyword evidence="1 4" id="KW-0808">Transferase</keyword>
<dbReference type="Gene3D" id="3.40.50.150">
    <property type="entry name" value="Vaccinia Virus protein VP39"/>
    <property type="match status" value="1"/>
</dbReference>
<reference evidence="4" key="1">
    <citation type="submission" date="2018-06" db="EMBL/GenBank/DDBJ databases">
        <authorList>
            <person name="Zhirakovskaya E."/>
        </authorList>
    </citation>
    <scope>NUCLEOTIDE SEQUENCE</scope>
</reference>
<gene>
    <name evidence="4" type="ORF">MNBD_GAMMA08-2699</name>
</gene>
<proteinExistence type="inferred from homology"/>
<evidence type="ECO:0000256" key="2">
    <source>
        <dbReference type="ARBA" id="ARBA00022691"/>
    </source>
</evidence>
<dbReference type="HAMAP" id="MF_01589">
    <property type="entry name" value="Cx_SAM_synthase"/>
    <property type="match status" value="1"/>
</dbReference>
<dbReference type="NCBIfam" id="TIGR00740">
    <property type="entry name" value="carboxy-S-adenosyl-L-methionine synthase CmoA"/>
    <property type="match status" value="1"/>
</dbReference>
<dbReference type="CDD" id="cd02440">
    <property type="entry name" value="AdoMet_MTases"/>
    <property type="match status" value="1"/>
</dbReference>
<name>A0A3B0Y106_9ZZZZ</name>
<dbReference type="GO" id="GO:0032259">
    <property type="term" value="P:methylation"/>
    <property type="evidence" value="ECO:0007669"/>
    <property type="project" value="UniProtKB-KW"/>
</dbReference>
<dbReference type="EMBL" id="UOFH01000406">
    <property type="protein sequence ID" value="VAW67779.1"/>
    <property type="molecule type" value="Genomic_DNA"/>
</dbReference>
<dbReference type="PANTHER" id="PTHR43861">
    <property type="entry name" value="TRANS-ACONITATE 2-METHYLTRANSFERASE-RELATED"/>
    <property type="match status" value="1"/>
</dbReference>
<dbReference type="PIRSF" id="PIRSF006325">
    <property type="entry name" value="MeTrfase_bac"/>
    <property type="match status" value="1"/>
</dbReference>
<dbReference type="AlphaFoldDB" id="A0A3B0Y106"/>
<accession>A0A3B0Y106</accession>